<dbReference type="SUPFAM" id="SSF103473">
    <property type="entry name" value="MFS general substrate transporter"/>
    <property type="match status" value="1"/>
</dbReference>
<protein>
    <submittedName>
        <fullName evidence="7">Multidrug resistance protein MdtH</fullName>
    </submittedName>
</protein>
<evidence type="ECO:0000256" key="2">
    <source>
        <dbReference type="ARBA" id="ARBA00022692"/>
    </source>
</evidence>
<keyword evidence="4 5" id="KW-0472">Membrane</keyword>
<organism evidence="7">
    <name type="scientific">bioreactor metagenome</name>
    <dbReference type="NCBI Taxonomy" id="1076179"/>
    <lineage>
        <taxon>unclassified sequences</taxon>
        <taxon>metagenomes</taxon>
        <taxon>ecological metagenomes</taxon>
    </lineage>
</organism>
<dbReference type="PANTHER" id="PTHR24002">
    <property type="entry name" value="SOLUTE CARRIER FAMILY 22 MEMBER 18"/>
    <property type="match status" value="1"/>
</dbReference>
<keyword evidence="2 5" id="KW-0812">Transmembrane</keyword>
<evidence type="ECO:0000259" key="6">
    <source>
        <dbReference type="PROSITE" id="PS50850"/>
    </source>
</evidence>
<dbReference type="PANTHER" id="PTHR24002:SF3">
    <property type="entry name" value="SOLUTE CARRIER FAMILY 22 MEMBER 18"/>
    <property type="match status" value="1"/>
</dbReference>
<dbReference type="InterPro" id="IPR011701">
    <property type="entry name" value="MFS"/>
</dbReference>
<dbReference type="AlphaFoldDB" id="A0A645GCN1"/>
<dbReference type="EMBL" id="VSSQ01069821">
    <property type="protein sequence ID" value="MPN21764.1"/>
    <property type="molecule type" value="Genomic_DNA"/>
</dbReference>
<proteinExistence type="predicted"/>
<dbReference type="InterPro" id="IPR036259">
    <property type="entry name" value="MFS_trans_sf"/>
</dbReference>
<evidence type="ECO:0000256" key="1">
    <source>
        <dbReference type="ARBA" id="ARBA00004141"/>
    </source>
</evidence>
<keyword evidence="3 5" id="KW-1133">Transmembrane helix</keyword>
<feature type="transmembrane region" description="Helical" evidence="5">
    <location>
        <begin position="42"/>
        <end position="61"/>
    </location>
</feature>
<sequence length="194" mass="21010">MFRDVRFVLYSLSFIASFAVALFESTFTLFSADKLGFGPKEMGMVFAVLGVFTVVTQAGVVNRAVKRFGDIAVIIAGLIIASVGFVLIITATDMLMLLLFTSLFSIGSSLLRPGISTLISKNAEPHEQGEAVGMMQSFDSLGRILGPATGGAVYHIHHNSPYLIGTIFLIFAIYLAKHHTSRFSENHRSSGLNE</sequence>
<dbReference type="Pfam" id="PF07690">
    <property type="entry name" value="MFS_1"/>
    <property type="match status" value="1"/>
</dbReference>
<feature type="transmembrane region" description="Helical" evidence="5">
    <location>
        <begin position="7"/>
        <end position="30"/>
    </location>
</feature>
<dbReference type="InterPro" id="IPR020846">
    <property type="entry name" value="MFS_dom"/>
</dbReference>
<name>A0A645GCN1_9ZZZZ</name>
<dbReference type="GO" id="GO:0016020">
    <property type="term" value="C:membrane"/>
    <property type="evidence" value="ECO:0007669"/>
    <property type="project" value="UniProtKB-SubCell"/>
</dbReference>
<evidence type="ECO:0000256" key="3">
    <source>
        <dbReference type="ARBA" id="ARBA00022989"/>
    </source>
</evidence>
<comment type="caution">
    <text evidence="7">The sequence shown here is derived from an EMBL/GenBank/DDBJ whole genome shotgun (WGS) entry which is preliminary data.</text>
</comment>
<evidence type="ECO:0000256" key="5">
    <source>
        <dbReference type="SAM" id="Phobius"/>
    </source>
</evidence>
<dbReference type="InterPro" id="IPR001958">
    <property type="entry name" value="Tet-R_TetA/multi-R_MdtG-like"/>
</dbReference>
<feature type="transmembrane region" description="Helical" evidence="5">
    <location>
        <begin position="160"/>
        <end position="176"/>
    </location>
</feature>
<feature type="domain" description="Major facilitator superfamily (MFS) profile" evidence="6">
    <location>
        <begin position="5"/>
        <end position="194"/>
    </location>
</feature>
<comment type="subcellular location">
    <subcellularLocation>
        <location evidence="1">Membrane</location>
        <topology evidence="1">Multi-pass membrane protein</topology>
    </subcellularLocation>
</comment>
<accession>A0A645GCN1</accession>
<feature type="transmembrane region" description="Helical" evidence="5">
    <location>
        <begin position="73"/>
        <end position="100"/>
    </location>
</feature>
<dbReference type="GO" id="GO:0022857">
    <property type="term" value="F:transmembrane transporter activity"/>
    <property type="evidence" value="ECO:0007669"/>
    <property type="project" value="InterPro"/>
</dbReference>
<evidence type="ECO:0000256" key="4">
    <source>
        <dbReference type="ARBA" id="ARBA00023136"/>
    </source>
</evidence>
<gene>
    <name evidence="7" type="primary">mdtH_12</name>
    <name evidence="7" type="ORF">SDC9_169144</name>
</gene>
<dbReference type="Gene3D" id="1.20.1250.20">
    <property type="entry name" value="MFS general substrate transporter like domains"/>
    <property type="match status" value="1"/>
</dbReference>
<dbReference type="GO" id="GO:0005635">
    <property type="term" value="C:nuclear envelope"/>
    <property type="evidence" value="ECO:0007669"/>
    <property type="project" value="TreeGrafter"/>
</dbReference>
<reference evidence="7" key="1">
    <citation type="submission" date="2019-08" db="EMBL/GenBank/DDBJ databases">
        <authorList>
            <person name="Kucharzyk K."/>
            <person name="Murdoch R.W."/>
            <person name="Higgins S."/>
            <person name="Loffler F."/>
        </authorList>
    </citation>
    <scope>NUCLEOTIDE SEQUENCE</scope>
</reference>
<evidence type="ECO:0000313" key="7">
    <source>
        <dbReference type="EMBL" id="MPN21764.1"/>
    </source>
</evidence>
<dbReference type="PRINTS" id="PR01035">
    <property type="entry name" value="TCRTETA"/>
</dbReference>
<dbReference type="PROSITE" id="PS50850">
    <property type="entry name" value="MFS"/>
    <property type="match status" value="1"/>
</dbReference>